<dbReference type="AlphaFoldDB" id="A0ABD3HYU1"/>
<evidence type="ECO:0000313" key="1">
    <source>
        <dbReference type="EMBL" id="KAL3695489.1"/>
    </source>
</evidence>
<proteinExistence type="predicted"/>
<reference evidence="1 2" key="1">
    <citation type="submission" date="2024-09" db="EMBL/GenBank/DDBJ databases">
        <title>Chromosome-scale assembly of Riccia sorocarpa.</title>
        <authorList>
            <person name="Paukszto L."/>
        </authorList>
    </citation>
    <scope>NUCLEOTIDE SEQUENCE [LARGE SCALE GENOMIC DNA]</scope>
    <source>
        <strain evidence="1">LP-2024</strain>
        <tissue evidence="1">Aerial parts of the thallus</tissue>
    </source>
</reference>
<sequence length="216" mass="24694">MRKCQIWTGSRHAGQMVGCPSNEHEEFVQIVLVTGNPFSALYAGAERKETRVMAHRSNHSTEPLRQKVMRPISRTWRALKFWSFGAVVKPCRTLEDVFKTAEAEDVPFFACFDIEMCEGWAVDMGQWATFEGLLVYKTWLKMILQPELDLGSETYRKLRRFSQSKQSSEEFCAVLLCSCCEYLTTGREYPESERLVKQRNGGKLLEAPVKVAPGLP</sequence>
<name>A0ABD3HYU1_9MARC</name>
<gene>
    <name evidence="1" type="ORF">R1sor_009565</name>
</gene>
<keyword evidence="2" id="KW-1185">Reference proteome</keyword>
<dbReference type="EMBL" id="JBJQOH010000002">
    <property type="protein sequence ID" value="KAL3695489.1"/>
    <property type="molecule type" value="Genomic_DNA"/>
</dbReference>
<dbReference type="Proteomes" id="UP001633002">
    <property type="component" value="Unassembled WGS sequence"/>
</dbReference>
<organism evidence="1 2">
    <name type="scientific">Riccia sorocarpa</name>
    <dbReference type="NCBI Taxonomy" id="122646"/>
    <lineage>
        <taxon>Eukaryota</taxon>
        <taxon>Viridiplantae</taxon>
        <taxon>Streptophyta</taxon>
        <taxon>Embryophyta</taxon>
        <taxon>Marchantiophyta</taxon>
        <taxon>Marchantiopsida</taxon>
        <taxon>Marchantiidae</taxon>
        <taxon>Marchantiales</taxon>
        <taxon>Ricciaceae</taxon>
        <taxon>Riccia</taxon>
    </lineage>
</organism>
<accession>A0ABD3HYU1</accession>
<comment type="caution">
    <text evidence="1">The sequence shown here is derived from an EMBL/GenBank/DDBJ whole genome shotgun (WGS) entry which is preliminary data.</text>
</comment>
<evidence type="ECO:0000313" key="2">
    <source>
        <dbReference type="Proteomes" id="UP001633002"/>
    </source>
</evidence>
<protein>
    <submittedName>
        <fullName evidence="1">Uncharacterized protein</fullName>
    </submittedName>
</protein>